<reference evidence="1" key="2">
    <citation type="submission" date="2025-08" db="UniProtKB">
        <authorList>
            <consortium name="Ensembl"/>
        </authorList>
    </citation>
    <scope>IDENTIFICATION</scope>
</reference>
<organism evidence="1 2">
    <name type="scientific">Papio anubis</name>
    <name type="common">Olive baboon</name>
    <dbReference type="NCBI Taxonomy" id="9555"/>
    <lineage>
        <taxon>Eukaryota</taxon>
        <taxon>Metazoa</taxon>
        <taxon>Chordata</taxon>
        <taxon>Craniata</taxon>
        <taxon>Vertebrata</taxon>
        <taxon>Euteleostomi</taxon>
        <taxon>Mammalia</taxon>
        <taxon>Eutheria</taxon>
        <taxon>Euarchontoglires</taxon>
        <taxon>Primates</taxon>
        <taxon>Haplorrhini</taxon>
        <taxon>Catarrhini</taxon>
        <taxon>Cercopithecidae</taxon>
        <taxon>Cercopithecinae</taxon>
        <taxon>Papio</taxon>
    </lineage>
</organism>
<dbReference type="Proteomes" id="UP000028761">
    <property type="component" value="Chromosome X"/>
</dbReference>
<proteinExistence type="predicted"/>
<sequence>MSYNTVCCGVQWPDLSSLQALPPGFTPFSRLSLPSSWDHRRPPPRPANFLYFLVETGFHRVSQHGLDLLTS</sequence>
<name>A0A8I5R0P4_PAPAN</name>
<accession>A0A8I5R0P4</accession>
<dbReference type="PANTHER" id="PTHR46254:SF7">
    <property type="entry name" value="PI4-KINASE N-TERMINAL DOMAIN-CONTAINING PROTEIN"/>
    <property type="match status" value="1"/>
</dbReference>
<dbReference type="Ensembl" id="ENSPANT00000075815.1">
    <property type="protein sequence ID" value="ENSPANP00000053581.1"/>
    <property type="gene ID" value="ENSPANG00000039632.1"/>
</dbReference>
<keyword evidence="2" id="KW-1185">Reference proteome</keyword>
<dbReference type="GeneTree" id="ENSGT00940000167556"/>
<dbReference type="PANTHER" id="PTHR46254">
    <property type="entry name" value="PROTEIN GVQW1-RELATED"/>
    <property type="match status" value="1"/>
</dbReference>
<reference evidence="1 2" key="1">
    <citation type="submission" date="2012-03" db="EMBL/GenBank/DDBJ databases">
        <title>Whole Genome Assembly of Papio anubis.</title>
        <authorList>
            <person name="Liu Y.L."/>
            <person name="Abraham K.A."/>
            <person name="Akbar H.A."/>
            <person name="Ali S.A."/>
            <person name="Anosike U.A."/>
            <person name="Aqrawi P.A."/>
            <person name="Arias F.A."/>
            <person name="Attaway T.A."/>
            <person name="Awwad R.A."/>
            <person name="Babu C.B."/>
            <person name="Bandaranaike D.B."/>
            <person name="Battles P.B."/>
            <person name="Bell A.B."/>
            <person name="Beltran B.B."/>
            <person name="Berhane-Mersha D.B."/>
            <person name="Bess C.B."/>
            <person name="Bickham C.B."/>
            <person name="Bolden T.B."/>
            <person name="Carter K.C."/>
            <person name="Chau D.C."/>
            <person name="Chavez A.C."/>
            <person name="Clerc-Blankenburg K.C."/>
            <person name="Coyle M.C."/>
            <person name="Dao M.D."/>
            <person name="Davila M.L.D."/>
            <person name="Davy-Carroll L.D."/>
            <person name="Denson S.D."/>
            <person name="Dinh H.D."/>
            <person name="Fernandez S.F."/>
            <person name="Fernando P.F."/>
            <person name="Forbes L.F."/>
            <person name="Francis C.F."/>
            <person name="Francisco L.F."/>
            <person name="Fu Q.F."/>
            <person name="Garcia-Iii R.G."/>
            <person name="Garrett T.G."/>
            <person name="Gross S.G."/>
            <person name="Gubbala S.G."/>
            <person name="Hirani K.H."/>
            <person name="Hogues M.H."/>
            <person name="Hollins B.H."/>
            <person name="Jackson L.J."/>
            <person name="Javaid M.J."/>
            <person name="Jhangiani S.J."/>
            <person name="Johnson A.J."/>
            <person name="Johnson B.J."/>
            <person name="Jones J.J."/>
            <person name="Joshi V.J."/>
            <person name="Kalu J.K."/>
            <person name="Khan N.K."/>
            <person name="Korchina V.K."/>
            <person name="Kovar C.K."/>
            <person name="Lago L.L."/>
            <person name="Lara F.L."/>
            <person name="Le T.-K.L."/>
            <person name="Lee S.L."/>
            <person name="Legall-Iii F.L."/>
            <person name="Lemon S.L."/>
            <person name="Liu J.L."/>
            <person name="Liu Y.-S.L."/>
            <person name="Liyanage D.L."/>
            <person name="Lopez J.L."/>
            <person name="Lorensuhewa L.L."/>
            <person name="Mata R.M."/>
            <person name="Mathew T.M."/>
            <person name="Mercado C.M."/>
            <person name="Mercado I.M."/>
            <person name="Morales K.M."/>
            <person name="Morgan M.M."/>
            <person name="Munidasa M.M."/>
            <person name="Ngo D.N."/>
            <person name="Nguyen L.N."/>
            <person name="Nguyen T.N."/>
            <person name="Nguyen N.N."/>
            <person name="Obregon M.O."/>
            <person name="Okwuonu G.O."/>
            <person name="Ongeri F.O."/>
            <person name="Onwere C.O."/>
            <person name="Osifeso I.O."/>
            <person name="Parra A.P."/>
            <person name="Patil S.P."/>
            <person name="Perez A.P."/>
            <person name="Perez Y.P."/>
            <person name="Pham C.P."/>
            <person name="Pu L.-L.P."/>
            <person name="Puazo M.P."/>
            <person name="Quiroz J.Q."/>
            <person name="Rouhana J.R."/>
            <person name="Ruiz M.R."/>
            <person name="Ruiz S.-J.R."/>
            <person name="Saada N.S."/>
            <person name="Santibanez J.S."/>
            <person name="Scheel M.S."/>
            <person name="Schneider B.S."/>
            <person name="Simmons D.S."/>
            <person name="Sisson I.S."/>
            <person name="Tang L.-Y.T."/>
            <person name="Thornton R.T."/>
            <person name="Tisius J.T."/>
            <person name="Toledanes G.T."/>
            <person name="Trejos Z.T."/>
            <person name="Usmani K.U."/>
            <person name="Varghese R.V."/>
            <person name="Vattathil S.V."/>
            <person name="Vee V.V."/>
            <person name="Walker D.W."/>
            <person name="Weissenberger G.W."/>
            <person name="White C.W."/>
            <person name="Williams A.W."/>
            <person name="Woodworth J.W."/>
            <person name="Wright R.W."/>
            <person name="Zhu Y.Z."/>
            <person name="Han Y.H."/>
            <person name="Newsham I.N."/>
            <person name="Nazareth L.N."/>
            <person name="Worley K.W."/>
            <person name="Muzny D.M."/>
            <person name="Rogers J.R."/>
            <person name="Gibbs R.G."/>
        </authorList>
    </citation>
    <scope>NUCLEOTIDE SEQUENCE [LARGE SCALE GENOMIC DNA]</scope>
</reference>
<evidence type="ECO:0000313" key="1">
    <source>
        <dbReference type="Ensembl" id="ENSPANP00000053581.1"/>
    </source>
</evidence>
<dbReference type="AlphaFoldDB" id="A0A8I5R0P4"/>
<evidence type="ECO:0000313" key="2">
    <source>
        <dbReference type="Proteomes" id="UP000028761"/>
    </source>
</evidence>
<dbReference type="PRINTS" id="PR02045">
    <property type="entry name" value="F138DOMAIN"/>
</dbReference>
<protein>
    <submittedName>
        <fullName evidence="1">Uncharacterized protein</fullName>
    </submittedName>
</protein>
<reference evidence="1" key="3">
    <citation type="submission" date="2025-09" db="UniProtKB">
        <authorList>
            <consortium name="Ensembl"/>
        </authorList>
    </citation>
    <scope>IDENTIFICATION</scope>
</reference>